<evidence type="ECO:0000313" key="1">
    <source>
        <dbReference type="EMBL" id="NWN65144.1"/>
    </source>
</evidence>
<comment type="caution">
    <text evidence="1">The sequence shown here is derived from an EMBL/GenBank/DDBJ whole genome shotgun (WGS) entry which is preliminary data.</text>
</comment>
<keyword evidence="1" id="KW-0132">Cell division</keyword>
<dbReference type="GO" id="GO:0051301">
    <property type="term" value="P:cell division"/>
    <property type="evidence" value="ECO:0007669"/>
    <property type="project" value="UniProtKB-KW"/>
</dbReference>
<dbReference type="AlphaFoldDB" id="A0A7Y8RTX6"/>
<sequence>DGISLSGPSNRDSYRSDDEAKAPLFERLQAWVKGNF</sequence>
<keyword evidence="1" id="KW-0131">Cell cycle</keyword>
<organism evidence="1 2">
    <name type="scientific">Pseudomonas allii</name>
    <dbReference type="NCBI Taxonomy" id="2740531"/>
    <lineage>
        <taxon>Bacteria</taxon>
        <taxon>Pseudomonadati</taxon>
        <taxon>Pseudomonadota</taxon>
        <taxon>Gammaproteobacteria</taxon>
        <taxon>Pseudomonadales</taxon>
        <taxon>Pseudomonadaceae</taxon>
        <taxon>Pseudomonas</taxon>
    </lineage>
</organism>
<feature type="non-terminal residue" evidence="1">
    <location>
        <position position="1"/>
    </location>
</feature>
<dbReference type="EMBL" id="JABUHS010000411">
    <property type="protein sequence ID" value="NWN65144.1"/>
    <property type="molecule type" value="Genomic_DNA"/>
</dbReference>
<proteinExistence type="predicted"/>
<protein>
    <submittedName>
        <fullName evidence="1">Cell division protein FtsA</fullName>
    </submittedName>
</protein>
<gene>
    <name evidence="1" type="ORF">HT123_30735</name>
</gene>
<dbReference type="Proteomes" id="UP000543908">
    <property type="component" value="Unassembled WGS sequence"/>
</dbReference>
<name>A0A7Y8RTX6_9PSED</name>
<evidence type="ECO:0000313" key="2">
    <source>
        <dbReference type="Proteomes" id="UP000543908"/>
    </source>
</evidence>
<reference evidence="1 2" key="1">
    <citation type="submission" date="2020-05" db="EMBL/GenBank/DDBJ databases">
        <title>Onion-isolated Pseudomonas sp.</title>
        <authorList>
            <person name="Fujikawa T."/>
            <person name="Sawada H."/>
        </authorList>
    </citation>
    <scope>NUCLEOTIDE SEQUENCE [LARGE SCALE GENOMIC DNA]</scope>
    <source>
        <strain evidence="1 2">MAFF 301512</strain>
    </source>
</reference>
<accession>A0A7Y8RTX6</accession>